<keyword evidence="5 7" id="KW-1133">Transmembrane helix</keyword>
<dbReference type="AlphaFoldDB" id="A0A087DGV0"/>
<reference evidence="9 10" key="1">
    <citation type="submission" date="2014-03" db="EMBL/GenBank/DDBJ databases">
        <title>Genomics of Bifidobacteria.</title>
        <authorList>
            <person name="Ventura M."/>
            <person name="Milani C."/>
            <person name="Lugli G.A."/>
        </authorList>
    </citation>
    <scope>NUCLEOTIDE SEQUENCE [LARGE SCALE GENOMIC DNA]</scope>
    <source>
        <strain evidence="9 10">LMG 21589</strain>
    </source>
</reference>
<dbReference type="InterPro" id="IPR035906">
    <property type="entry name" value="MetI-like_sf"/>
</dbReference>
<keyword evidence="3" id="KW-1003">Cell membrane</keyword>
<dbReference type="GeneID" id="85166399"/>
<comment type="caution">
    <text evidence="9">The sequence shown here is derived from an EMBL/GenBank/DDBJ whole genome shotgun (WGS) entry which is preliminary data.</text>
</comment>
<feature type="transmembrane region" description="Helical" evidence="7">
    <location>
        <begin position="108"/>
        <end position="127"/>
    </location>
</feature>
<evidence type="ECO:0000256" key="6">
    <source>
        <dbReference type="ARBA" id="ARBA00023136"/>
    </source>
</evidence>
<evidence type="ECO:0000256" key="1">
    <source>
        <dbReference type="ARBA" id="ARBA00004651"/>
    </source>
</evidence>
<dbReference type="STRING" id="158787.BSCA_0804"/>
<name>A0A087DGV0_9BIFI</name>
<evidence type="ECO:0000256" key="7">
    <source>
        <dbReference type="RuleBase" id="RU363032"/>
    </source>
</evidence>
<evidence type="ECO:0000313" key="10">
    <source>
        <dbReference type="Proteomes" id="UP000029033"/>
    </source>
</evidence>
<proteinExistence type="inferred from homology"/>
<dbReference type="InterPro" id="IPR000515">
    <property type="entry name" value="MetI-like"/>
</dbReference>
<dbReference type="EMBL" id="JGZO01000006">
    <property type="protein sequence ID" value="KFI94750.1"/>
    <property type="molecule type" value="Genomic_DNA"/>
</dbReference>
<dbReference type="Proteomes" id="UP000029033">
    <property type="component" value="Unassembled WGS sequence"/>
</dbReference>
<evidence type="ECO:0000256" key="4">
    <source>
        <dbReference type="ARBA" id="ARBA00022692"/>
    </source>
</evidence>
<gene>
    <name evidence="9" type="ORF">BSCA_0804</name>
</gene>
<keyword evidence="10" id="KW-1185">Reference proteome</keyword>
<feature type="transmembrane region" description="Helical" evidence="7">
    <location>
        <begin position="163"/>
        <end position="180"/>
    </location>
</feature>
<comment type="similarity">
    <text evidence="7">Belongs to the binding-protein-dependent transport system permease family.</text>
</comment>
<evidence type="ECO:0000256" key="3">
    <source>
        <dbReference type="ARBA" id="ARBA00022475"/>
    </source>
</evidence>
<feature type="transmembrane region" description="Helical" evidence="7">
    <location>
        <begin position="12"/>
        <end position="34"/>
    </location>
</feature>
<dbReference type="PROSITE" id="PS50928">
    <property type="entry name" value="ABC_TM1"/>
    <property type="match status" value="1"/>
</dbReference>
<accession>A0A087DGV0</accession>
<feature type="transmembrane region" description="Helical" evidence="7">
    <location>
        <begin position="133"/>
        <end position="151"/>
    </location>
</feature>
<organism evidence="9 10">
    <name type="scientific">Bifidobacterium scardovii</name>
    <dbReference type="NCBI Taxonomy" id="158787"/>
    <lineage>
        <taxon>Bacteria</taxon>
        <taxon>Bacillati</taxon>
        <taxon>Actinomycetota</taxon>
        <taxon>Actinomycetes</taxon>
        <taxon>Bifidobacteriales</taxon>
        <taxon>Bifidobacteriaceae</taxon>
        <taxon>Bifidobacterium</taxon>
    </lineage>
</organism>
<comment type="subcellular location">
    <subcellularLocation>
        <location evidence="1 7">Cell membrane</location>
        <topology evidence="1 7">Multi-pass membrane protein</topology>
    </subcellularLocation>
</comment>
<feature type="domain" description="ABC transmembrane type-1" evidence="8">
    <location>
        <begin position="64"/>
        <end position="252"/>
    </location>
</feature>
<dbReference type="eggNOG" id="COG0600">
    <property type="taxonomic scope" value="Bacteria"/>
</dbReference>
<evidence type="ECO:0000313" key="9">
    <source>
        <dbReference type="EMBL" id="KFI94750.1"/>
    </source>
</evidence>
<dbReference type="GO" id="GO:0005886">
    <property type="term" value="C:plasma membrane"/>
    <property type="evidence" value="ECO:0007669"/>
    <property type="project" value="UniProtKB-SubCell"/>
</dbReference>
<dbReference type="Pfam" id="PF00528">
    <property type="entry name" value="BPD_transp_1"/>
    <property type="match status" value="1"/>
</dbReference>
<protein>
    <submittedName>
        <fullName evidence="9">ABC transporter permease</fullName>
    </submittedName>
</protein>
<sequence length="262" mass="28117">MSTSIPRFILRRTVMTVLAIIVTCVLWTLILEIFKVNTMIGKRPWDVYRFLFVGDGAAQNRQTLGADLLVAVRDAGIGYVAGLLTAFILALLFCFSPILENIIMPTAMVLRSIPLVVMTPLITLILGIGQKSVTTLVIIVVFLPALANILYGLRNVSGEHRDVIRAFGGNALTLLLKVSLPGSIPSLFASARVSIPSAVVGAMIAEWLSTGEGLGGSISKAVAAFSYSRMWASAVTIALVTMVAYSVMSIIDDLVARLYAQD</sequence>
<evidence type="ECO:0000259" key="8">
    <source>
        <dbReference type="PROSITE" id="PS50928"/>
    </source>
</evidence>
<evidence type="ECO:0000256" key="2">
    <source>
        <dbReference type="ARBA" id="ARBA00022448"/>
    </source>
</evidence>
<feature type="transmembrane region" description="Helical" evidence="7">
    <location>
        <begin position="77"/>
        <end position="96"/>
    </location>
</feature>
<dbReference type="Gene3D" id="1.10.3720.10">
    <property type="entry name" value="MetI-like"/>
    <property type="match status" value="1"/>
</dbReference>
<feature type="transmembrane region" description="Helical" evidence="7">
    <location>
        <begin position="230"/>
        <end position="251"/>
    </location>
</feature>
<dbReference type="SUPFAM" id="SSF161098">
    <property type="entry name" value="MetI-like"/>
    <property type="match status" value="1"/>
</dbReference>
<keyword evidence="2 7" id="KW-0813">Transport</keyword>
<dbReference type="RefSeq" id="WP_046726006.1">
    <property type="nucleotide sequence ID" value="NZ_CAUPKV010000021.1"/>
</dbReference>
<evidence type="ECO:0000256" key="5">
    <source>
        <dbReference type="ARBA" id="ARBA00022989"/>
    </source>
</evidence>
<dbReference type="PANTHER" id="PTHR30151">
    <property type="entry name" value="ALKANE SULFONATE ABC TRANSPORTER-RELATED, MEMBRANE SUBUNIT"/>
    <property type="match status" value="1"/>
</dbReference>
<dbReference type="GO" id="GO:0055085">
    <property type="term" value="P:transmembrane transport"/>
    <property type="evidence" value="ECO:0007669"/>
    <property type="project" value="InterPro"/>
</dbReference>
<keyword evidence="4 7" id="KW-0812">Transmembrane</keyword>
<dbReference type="PANTHER" id="PTHR30151:SF0">
    <property type="entry name" value="ABC TRANSPORTER PERMEASE PROTEIN MJ0413-RELATED"/>
    <property type="match status" value="1"/>
</dbReference>
<keyword evidence="6 7" id="KW-0472">Membrane</keyword>